<protein>
    <submittedName>
        <fullName evidence="3">GNAT family N-acetyltransferase</fullName>
    </submittedName>
</protein>
<dbReference type="SUPFAM" id="SSF55729">
    <property type="entry name" value="Acyl-CoA N-acyltransferases (Nat)"/>
    <property type="match status" value="1"/>
</dbReference>
<evidence type="ECO:0000259" key="2">
    <source>
        <dbReference type="PROSITE" id="PS51186"/>
    </source>
</evidence>
<feature type="region of interest" description="Disordered" evidence="1">
    <location>
        <begin position="20"/>
        <end position="39"/>
    </location>
</feature>
<comment type="caution">
    <text evidence="3">The sequence shown here is derived from an EMBL/GenBank/DDBJ whole genome shotgun (WGS) entry which is preliminary data.</text>
</comment>
<dbReference type="EMBL" id="JAAVJB010000207">
    <property type="protein sequence ID" value="NJP68391.1"/>
    <property type="molecule type" value="Genomic_DNA"/>
</dbReference>
<gene>
    <name evidence="3" type="ORF">HCJ92_19345</name>
</gene>
<dbReference type="RefSeq" id="WP_167934893.1">
    <property type="nucleotide sequence ID" value="NZ_JAAVJB010000207.1"/>
</dbReference>
<evidence type="ECO:0000313" key="3">
    <source>
        <dbReference type="EMBL" id="NJP68391.1"/>
    </source>
</evidence>
<feature type="domain" description="N-acetyltransferase" evidence="2">
    <location>
        <begin position="95"/>
        <end position="227"/>
    </location>
</feature>
<dbReference type="Pfam" id="PF13508">
    <property type="entry name" value="Acetyltransf_7"/>
    <property type="match status" value="1"/>
</dbReference>
<keyword evidence="4" id="KW-1185">Reference proteome</keyword>
<dbReference type="InterPro" id="IPR016181">
    <property type="entry name" value="Acyl_CoA_acyltransferase"/>
</dbReference>
<sequence>MAKTGSELMRRWSTGWTVARSLPGPEPVGSAGDGLRSRCDQPGREVEVFALRADEEPGSVARLAAVVAAAGGTAGLTVPTLHPEAVQAAVAAAGLEVLHRSEWLMTTVLAEHPRQAPTAPYGREVRTAGPVTVVSLRGSCGEVAARGTVAVVGADAIVDRVGTDAAHRRRGLGGAVMSALAEAATGQGALTGLLVASEEGQHLYSSLGWRHEADVVIARGPAVPSAR</sequence>
<evidence type="ECO:0000256" key="1">
    <source>
        <dbReference type="SAM" id="MobiDB-lite"/>
    </source>
</evidence>
<reference evidence="3 4" key="1">
    <citation type="submission" date="2020-03" db="EMBL/GenBank/DDBJ databases">
        <title>Draft genome of Streptomyces sp. ventii, isolated from the Axial Seamount in the Pacific Ocean, and resequencing of the two type strains Streptomyces lonarensis strain NCL 716 and Streptomyces bohaiensis strain 11A07.</title>
        <authorList>
            <person name="Loughran R.M."/>
            <person name="Pfannmuller K.M."/>
            <person name="Wasson B.J."/>
            <person name="Deadmond M.C."/>
            <person name="Paddock B.E."/>
            <person name="Koyack M.J."/>
            <person name="Gallegos D.A."/>
            <person name="Mitchell E.A."/>
            <person name="Ushijima B."/>
            <person name="Saw J.H."/>
            <person name="Mcphail K.L."/>
            <person name="Videau P."/>
        </authorList>
    </citation>
    <scope>NUCLEOTIDE SEQUENCE [LARGE SCALE GENOMIC DNA]</scope>
    <source>
        <strain evidence="4">5675061</strain>
    </source>
</reference>
<dbReference type="PROSITE" id="PS51186">
    <property type="entry name" value="GNAT"/>
    <property type="match status" value="1"/>
</dbReference>
<organism evidence="3 4">
    <name type="scientific">Streptomyces spiramenti</name>
    <dbReference type="NCBI Taxonomy" id="2720606"/>
    <lineage>
        <taxon>Bacteria</taxon>
        <taxon>Bacillati</taxon>
        <taxon>Actinomycetota</taxon>
        <taxon>Actinomycetes</taxon>
        <taxon>Kitasatosporales</taxon>
        <taxon>Streptomycetaceae</taxon>
        <taxon>Streptomyces</taxon>
    </lineage>
</organism>
<accession>A0ABX1AS14</accession>
<name>A0ABX1AS14_9ACTN</name>
<dbReference type="InterPro" id="IPR000182">
    <property type="entry name" value="GNAT_dom"/>
</dbReference>
<proteinExistence type="predicted"/>
<evidence type="ECO:0000313" key="4">
    <source>
        <dbReference type="Proteomes" id="UP000746503"/>
    </source>
</evidence>
<dbReference type="Proteomes" id="UP000746503">
    <property type="component" value="Unassembled WGS sequence"/>
</dbReference>
<dbReference type="Gene3D" id="3.40.630.30">
    <property type="match status" value="1"/>
</dbReference>